<proteinExistence type="predicted"/>
<dbReference type="NCBIfam" id="TIGR04088">
    <property type="entry name" value="cognate_SipW"/>
    <property type="match status" value="1"/>
</dbReference>
<sequence length="199" mass="20196">MRHPVKAALAATAGGALLLGGAGSLAYWSDGETDGPHTITSGRLDLSAPVCTDGWTDGTATNLDLSAFRIVPGDTLTRSCDFTVDVAGDNLLTELAFTKPALDANTLAGELDYSATYALNGGVAADLAPYDNLAPAIENLSDGDVITVEYTVDLPFQVGVVDNDSNSGAEFTGGDTGLVAGELTAVLSALTLTVNQVAS</sequence>
<organism evidence="1">
    <name type="scientific">freshwater metagenome</name>
    <dbReference type="NCBI Taxonomy" id="449393"/>
    <lineage>
        <taxon>unclassified sequences</taxon>
        <taxon>metagenomes</taxon>
        <taxon>ecological metagenomes</taxon>
    </lineage>
</organism>
<dbReference type="EMBL" id="CAEZYQ010000007">
    <property type="protein sequence ID" value="CAB4738810.1"/>
    <property type="molecule type" value="Genomic_DNA"/>
</dbReference>
<dbReference type="NCBIfam" id="TIGR04089">
    <property type="entry name" value="exp_by_SipW_III"/>
    <property type="match status" value="1"/>
</dbReference>
<dbReference type="InterPro" id="IPR023833">
    <property type="entry name" value="Signal_pept_SipW-depend-type"/>
</dbReference>
<dbReference type="AlphaFoldDB" id="A0A6J6SVL3"/>
<accession>A0A6J6SVL3</accession>
<reference evidence="1" key="1">
    <citation type="submission" date="2020-05" db="EMBL/GenBank/DDBJ databases">
        <authorList>
            <person name="Chiriac C."/>
            <person name="Salcher M."/>
            <person name="Ghai R."/>
            <person name="Kavagutti S V."/>
        </authorList>
    </citation>
    <scope>NUCLEOTIDE SEQUENCE</scope>
</reference>
<evidence type="ECO:0000313" key="1">
    <source>
        <dbReference type="EMBL" id="CAB4738810.1"/>
    </source>
</evidence>
<gene>
    <name evidence="1" type="ORF">UFOPK2761_01105</name>
</gene>
<protein>
    <submittedName>
        <fullName evidence="1">Unannotated protein</fullName>
    </submittedName>
</protein>
<dbReference type="InterPro" id="IPR024006">
    <property type="entry name" value="Alt_signal_exp_actinobact"/>
</dbReference>
<name>A0A6J6SVL3_9ZZZZ</name>